<reference evidence="2 3" key="1">
    <citation type="submission" date="2018-08" db="EMBL/GenBank/DDBJ databases">
        <title>Lysobacter soli KCTC 22011, whole genome shotgun sequence.</title>
        <authorList>
            <person name="Zhang X."/>
            <person name="Feng G."/>
            <person name="Zhu H."/>
        </authorList>
    </citation>
    <scope>NUCLEOTIDE SEQUENCE [LARGE SCALE GENOMIC DNA]</scope>
    <source>
        <strain evidence="2 3">KCTC 22011</strain>
    </source>
</reference>
<dbReference type="PANTHER" id="PTHR38477:SF1">
    <property type="entry name" value="MUREIN L,D-TRANSPEPTIDASE CATALYTIC DOMAIN FAMILY PROTEIN"/>
    <property type="match status" value="1"/>
</dbReference>
<proteinExistence type="predicted"/>
<evidence type="ECO:0008006" key="4">
    <source>
        <dbReference type="Google" id="ProtNLM"/>
    </source>
</evidence>
<evidence type="ECO:0000256" key="1">
    <source>
        <dbReference type="SAM" id="SignalP"/>
    </source>
</evidence>
<keyword evidence="3" id="KW-1185">Reference proteome</keyword>
<organism evidence="2 3">
    <name type="scientific">Lysobacter soli</name>
    <dbReference type="NCBI Taxonomy" id="453783"/>
    <lineage>
        <taxon>Bacteria</taxon>
        <taxon>Pseudomonadati</taxon>
        <taxon>Pseudomonadota</taxon>
        <taxon>Gammaproteobacteria</taxon>
        <taxon>Lysobacterales</taxon>
        <taxon>Lysobacteraceae</taxon>
        <taxon>Lysobacter</taxon>
    </lineage>
</organism>
<accession>A0A3D8VJV0</accession>
<evidence type="ECO:0000313" key="2">
    <source>
        <dbReference type="EMBL" id="RDY69656.1"/>
    </source>
</evidence>
<gene>
    <name evidence="2" type="ORF">DX912_02635</name>
</gene>
<dbReference type="Proteomes" id="UP000256829">
    <property type="component" value="Unassembled WGS sequence"/>
</dbReference>
<dbReference type="InterPro" id="IPR032676">
    <property type="entry name" value="YkuD_2"/>
</dbReference>
<comment type="caution">
    <text evidence="2">The sequence shown here is derived from an EMBL/GenBank/DDBJ whole genome shotgun (WGS) entry which is preliminary data.</text>
</comment>
<dbReference type="Pfam" id="PF13645">
    <property type="entry name" value="YkuD_2"/>
    <property type="match status" value="1"/>
</dbReference>
<feature type="signal peptide" evidence="1">
    <location>
        <begin position="1"/>
        <end position="23"/>
    </location>
</feature>
<protein>
    <recommendedName>
        <fullName evidence="4">Murein L,D-transpeptidase catalytic domain family protein</fullName>
    </recommendedName>
</protein>
<evidence type="ECO:0000313" key="3">
    <source>
        <dbReference type="Proteomes" id="UP000256829"/>
    </source>
</evidence>
<dbReference type="RefSeq" id="WP_115840874.1">
    <property type="nucleotide sequence ID" value="NZ_CP183976.1"/>
</dbReference>
<feature type="chain" id="PRO_5017783375" description="Murein L,D-transpeptidase catalytic domain family protein" evidence="1">
    <location>
        <begin position="24"/>
        <end position="257"/>
    </location>
</feature>
<name>A0A3D8VJV0_9GAMM</name>
<dbReference type="PANTHER" id="PTHR38477">
    <property type="entry name" value="HYPOTHETICAL EXPORTED PROTEIN"/>
    <property type="match status" value="1"/>
</dbReference>
<dbReference type="EMBL" id="QTJR01000001">
    <property type="protein sequence ID" value="RDY69656.1"/>
    <property type="molecule type" value="Genomic_DNA"/>
</dbReference>
<keyword evidence="1" id="KW-0732">Signal</keyword>
<dbReference type="AlphaFoldDB" id="A0A3D8VJV0"/>
<sequence length="257" mass="27063">MPVLPRLLAVTAVLLSAPFAAGAGRHASSETTIASAPTVQPGVQPGGVWLSRLAPAANPKVLELAVSAMQCAQASGIGADARRLAVIDYSRPSLKPRLWVFDLAAGRLLYEEVVAHGQGSGENMATRFSNLDGSHQSSLGLFVTADTYTGKNGYSLRMRGLEPGVNDAAMARAIVMHGAPYVDPTQGQRMGRLGRSWGCPAVRSAVAKPMIDLLKDGQFVFSYYPDQAWLTRSALLKCPAARKTLARSLGTAVSTSG</sequence>